<feature type="compositionally biased region" description="Polar residues" evidence="1">
    <location>
        <begin position="71"/>
        <end position="105"/>
    </location>
</feature>
<dbReference type="AlphaFoldDB" id="A0A182LXW0"/>
<reference evidence="3" key="1">
    <citation type="submission" date="2013-09" db="EMBL/GenBank/DDBJ databases">
        <title>The Genome Sequence of Anopheles culicifacies species A.</title>
        <authorList>
            <consortium name="The Broad Institute Genomics Platform"/>
            <person name="Neafsey D.E."/>
            <person name="Besansky N."/>
            <person name="Howell P."/>
            <person name="Walton C."/>
            <person name="Young S.K."/>
            <person name="Zeng Q."/>
            <person name="Gargeya S."/>
            <person name="Fitzgerald M."/>
            <person name="Haas B."/>
            <person name="Abouelleil A."/>
            <person name="Allen A.W."/>
            <person name="Alvarado L."/>
            <person name="Arachchi H.M."/>
            <person name="Berlin A.M."/>
            <person name="Chapman S.B."/>
            <person name="Gainer-Dewar J."/>
            <person name="Goldberg J."/>
            <person name="Griggs A."/>
            <person name="Gujja S."/>
            <person name="Hansen M."/>
            <person name="Howarth C."/>
            <person name="Imamovic A."/>
            <person name="Ireland A."/>
            <person name="Larimer J."/>
            <person name="McCowan C."/>
            <person name="Murphy C."/>
            <person name="Pearson M."/>
            <person name="Poon T.W."/>
            <person name="Priest M."/>
            <person name="Roberts A."/>
            <person name="Saif S."/>
            <person name="Shea T."/>
            <person name="Sisk P."/>
            <person name="Sykes S."/>
            <person name="Wortman J."/>
            <person name="Nusbaum C."/>
            <person name="Birren B."/>
        </authorList>
    </citation>
    <scope>NUCLEOTIDE SEQUENCE [LARGE SCALE GENOMIC DNA]</scope>
    <source>
        <strain evidence="3">A-37</strain>
    </source>
</reference>
<dbReference type="VEuPathDB" id="VectorBase:ACUA004579"/>
<protein>
    <submittedName>
        <fullName evidence="2">Uncharacterized protein</fullName>
    </submittedName>
</protein>
<sequence length="105" mass="10819">MKTSATVDPKQPSILPAIVGQAPKNKRDTVAAQPAAVARPATNNPPKTPTNGQQRKPQSAPRPTAAKLNRDQSSNTAQSATNAKAPATVNQQASSTTTANPAKKV</sequence>
<evidence type="ECO:0000256" key="1">
    <source>
        <dbReference type="SAM" id="MobiDB-lite"/>
    </source>
</evidence>
<evidence type="ECO:0000313" key="2">
    <source>
        <dbReference type="EnsemblMetazoa" id="ACUA004579-PA"/>
    </source>
</evidence>
<keyword evidence="3" id="KW-1185">Reference proteome</keyword>
<organism evidence="2 3">
    <name type="scientific">Anopheles culicifacies</name>
    <dbReference type="NCBI Taxonomy" id="139723"/>
    <lineage>
        <taxon>Eukaryota</taxon>
        <taxon>Metazoa</taxon>
        <taxon>Ecdysozoa</taxon>
        <taxon>Arthropoda</taxon>
        <taxon>Hexapoda</taxon>
        <taxon>Insecta</taxon>
        <taxon>Pterygota</taxon>
        <taxon>Neoptera</taxon>
        <taxon>Endopterygota</taxon>
        <taxon>Diptera</taxon>
        <taxon>Nematocera</taxon>
        <taxon>Culicoidea</taxon>
        <taxon>Culicidae</taxon>
        <taxon>Anophelinae</taxon>
        <taxon>Anopheles</taxon>
        <taxon>culicifacies species complex</taxon>
    </lineage>
</organism>
<dbReference type="EMBL" id="AXCM01010567">
    <property type="status" value="NOT_ANNOTATED_CDS"/>
    <property type="molecule type" value="Genomic_DNA"/>
</dbReference>
<name>A0A182LXW0_9DIPT</name>
<feature type="compositionally biased region" description="Low complexity" evidence="1">
    <location>
        <begin position="30"/>
        <end position="51"/>
    </location>
</feature>
<dbReference type="Proteomes" id="UP000075883">
    <property type="component" value="Unassembled WGS sequence"/>
</dbReference>
<feature type="region of interest" description="Disordered" evidence="1">
    <location>
        <begin position="1"/>
        <end position="105"/>
    </location>
</feature>
<dbReference type="EnsemblMetazoa" id="ACUA004579-RA">
    <property type="protein sequence ID" value="ACUA004579-PA"/>
    <property type="gene ID" value="ACUA004579"/>
</dbReference>
<reference evidence="2" key="2">
    <citation type="submission" date="2020-05" db="UniProtKB">
        <authorList>
            <consortium name="EnsemblMetazoa"/>
        </authorList>
    </citation>
    <scope>IDENTIFICATION</scope>
    <source>
        <strain evidence="2">A-37</strain>
    </source>
</reference>
<evidence type="ECO:0000313" key="3">
    <source>
        <dbReference type="Proteomes" id="UP000075883"/>
    </source>
</evidence>
<proteinExistence type="predicted"/>
<accession>A0A182LXW0</accession>